<evidence type="ECO:0000313" key="2">
    <source>
        <dbReference type="Proteomes" id="UP000460318"/>
    </source>
</evidence>
<dbReference type="AlphaFoldDB" id="A0A7X3IJ58"/>
<dbReference type="InterPro" id="IPR052927">
    <property type="entry name" value="DCC_oxidoreductase"/>
</dbReference>
<dbReference type="InterPro" id="IPR007263">
    <property type="entry name" value="DCC1-like"/>
</dbReference>
<dbReference type="RefSeq" id="WP_160497830.1">
    <property type="nucleotide sequence ID" value="NZ_WUBI01000001.1"/>
</dbReference>
<gene>
    <name evidence="1" type="ORF">GRF59_12295</name>
</gene>
<dbReference type="PANTHER" id="PTHR33639">
    <property type="entry name" value="THIOL-DISULFIDE OXIDOREDUCTASE DCC"/>
    <property type="match status" value="1"/>
</dbReference>
<protein>
    <submittedName>
        <fullName evidence="1">DUF393 domain-containing protein</fullName>
    </submittedName>
</protein>
<proteinExistence type="predicted"/>
<accession>A0A7X3IJ58</accession>
<keyword evidence="2" id="KW-1185">Reference proteome</keyword>
<dbReference type="PANTHER" id="PTHR33639:SF2">
    <property type="entry name" value="DUF393 DOMAIN-CONTAINING PROTEIN"/>
    <property type="match status" value="1"/>
</dbReference>
<name>A0A7X3IJ58_9BACL</name>
<organism evidence="1 2">
    <name type="scientific">Paenibacillus dendrobii</name>
    <dbReference type="NCBI Taxonomy" id="2691084"/>
    <lineage>
        <taxon>Bacteria</taxon>
        <taxon>Bacillati</taxon>
        <taxon>Bacillota</taxon>
        <taxon>Bacilli</taxon>
        <taxon>Bacillales</taxon>
        <taxon>Paenibacillaceae</taxon>
        <taxon>Paenibacillus</taxon>
    </lineage>
</organism>
<comment type="caution">
    <text evidence="1">The sequence shown here is derived from an EMBL/GenBank/DDBJ whole genome shotgun (WGS) entry which is preliminary data.</text>
</comment>
<dbReference type="EMBL" id="WUBI01000001">
    <property type="protein sequence ID" value="MWV44411.1"/>
    <property type="molecule type" value="Genomic_DNA"/>
</dbReference>
<reference evidence="1 2" key="1">
    <citation type="submission" date="2019-12" db="EMBL/GenBank/DDBJ databases">
        <title>Paenibacillus sp. nov., an endophytic bacterium isolated from the stem of Dendrobium.</title>
        <authorList>
            <person name="Zhao R."/>
        </authorList>
    </citation>
    <scope>NUCLEOTIDE SEQUENCE [LARGE SCALE GENOMIC DNA]</scope>
    <source>
        <strain evidence="1 2">HJL G12</strain>
    </source>
</reference>
<evidence type="ECO:0000313" key="1">
    <source>
        <dbReference type="EMBL" id="MWV44411.1"/>
    </source>
</evidence>
<dbReference type="GO" id="GO:0015035">
    <property type="term" value="F:protein-disulfide reductase activity"/>
    <property type="evidence" value="ECO:0007669"/>
    <property type="project" value="InterPro"/>
</dbReference>
<sequence length="143" mass="16921">MTKDKHRRGENGYEGIVLIDGVCHLCQGLTRFIIERDPRARFQFASLQSDIGIELLEKGGLPVDEVDTVVLIENGHYYVRSAAVLRIFRQMKMPWPLLYAFAFVPRPLRDRLYRYVARNRYRWFGKEEQCMLPTPELRKRFLS</sequence>
<dbReference type="Pfam" id="PF04134">
    <property type="entry name" value="DCC1-like"/>
    <property type="match status" value="1"/>
</dbReference>
<dbReference type="Proteomes" id="UP000460318">
    <property type="component" value="Unassembled WGS sequence"/>
</dbReference>